<dbReference type="AlphaFoldDB" id="A0A941AYZ8"/>
<reference evidence="1 2" key="1">
    <citation type="submission" date="2021-03" db="EMBL/GenBank/DDBJ databases">
        <title>Flavobacterium Flabelliformis Sp. Nov. And Flavobacterium Geliluteum Sp. Nov., Two Novel Multidrug Resistant Psychrophilic Species Isolated From Antarctica.</title>
        <authorList>
            <person name="Kralova S."/>
            <person name="Busse H.J."/>
            <person name="Bezdicek M."/>
            <person name="Nykrynova M."/>
            <person name="Kroupova E."/>
            <person name="Krsek D."/>
            <person name="Sedlacek I."/>
        </authorList>
    </citation>
    <scope>NUCLEOTIDE SEQUENCE [LARGE SCALE GENOMIC DNA]</scope>
    <source>
        <strain evidence="1 2">P7388</strain>
    </source>
</reference>
<sequence>MLPGVEIEFQNGQLGTVTDRPDGVFGVLASAIAVSTTFLLEKAYEVKSMLDVAALGILPSVGNYRLYKFCEEFYNESGEGASLWIMGFDNTDKVSDFFTPDVVTQKTPAEKLLDAANGAISGLFVSFDPANTYVPVITTAIDADVIAALPKAQLLADNYTDKEYAPFFVYLEGYAFSGVKSDLIDLTTLEFNRVGVLLGDTIPKTGNPASKGAAIGVLAGRLASKAVHINPGRVRDGAIKPTTAFIVDVPVELYDIASLHDKGFVSFRNHKRKTGYYLTDGPLACEVDDDYHFITHRRVIDKAYRLAYDALVEFTLDDLDVNPNGTIQALSASVIEQAVIAKIYSEMTVEGELSYNPSESSDRGVICKVDLAQNVTSTSKIKIKQLQVRSKAYARFIDVPLGFVPITSNN</sequence>
<dbReference type="EMBL" id="JAGFBV010000045">
    <property type="protein sequence ID" value="MBP4140021.1"/>
    <property type="molecule type" value="Genomic_DNA"/>
</dbReference>
<name>A0A941AYZ8_9FLAO</name>
<organism evidence="1 2">
    <name type="scientific">Flavobacterium geliluteum</name>
    <dbReference type="NCBI Taxonomy" id="2816120"/>
    <lineage>
        <taxon>Bacteria</taxon>
        <taxon>Pseudomonadati</taxon>
        <taxon>Bacteroidota</taxon>
        <taxon>Flavobacteriia</taxon>
        <taxon>Flavobacteriales</taxon>
        <taxon>Flavobacteriaceae</taxon>
        <taxon>Flavobacterium</taxon>
    </lineage>
</organism>
<evidence type="ECO:0000313" key="2">
    <source>
        <dbReference type="Proteomes" id="UP000675047"/>
    </source>
</evidence>
<protein>
    <submittedName>
        <fullName evidence="1">DUF2586 family protein</fullName>
    </submittedName>
</protein>
<comment type="caution">
    <text evidence="1">The sequence shown here is derived from an EMBL/GenBank/DDBJ whole genome shotgun (WGS) entry which is preliminary data.</text>
</comment>
<dbReference type="Proteomes" id="UP000675047">
    <property type="component" value="Unassembled WGS sequence"/>
</dbReference>
<keyword evidence="2" id="KW-1185">Reference proteome</keyword>
<evidence type="ECO:0000313" key="1">
    <source>
        <dbReference type="EMBL" id="MBP4140021.1"/>
    </source>
</evidence>
<accession>A0A941AYZ8</accession>
<dbReference type="RefSeq" id="WP_210668302.1">
    <property type="nucleotide sequence ID" value="NZ_JAGFBV010000045.1"/>
</dbReference>
<dbReference type="InterPro" id="IPR019694">
    <property type="entry name" value="Phage_HP1_Orf23"/>
</dbReference>
<proteinExistence type="predicted"/>
<gene>
    <name evidence="1" type="ORF">J3495_18270</name>
</gene>
<dbReference type="Pfam" id="PF10758">
    <property type="entry name" value="DUF2586"/>
    <property type="match status" value="1"/>
</dbReference>